<evidence type="ECO:0000313" key="2">
    <source>
        <dbReference type="EMBL" id="RXW11575.1"/>
    </source>
</evidence>
<accession>A0A4Q2D0C7</accession>
<organism evidence="2 3">
    <name type="scientific">Candolleomyces aberdarensis</name>
    <dbReference type="NCBI Taxonomy" id="2316362"/>
    <lineage>
        <taxon>Eukaryota</taxon>
        <taxon>Fungi</taxon>
        <taxon>Dikarya</taxon>
        <taxon>Basidiomycota</taxon>
        <taxon>Agaricomycotina</taxon>
        <taxon>Agaricomycetes</taxon>
        <taxon>Agaricomycetidae</taxon>
        <taxon>Agaricales</taxon>
        <taxon>Agaricineae</taxon>
        <taxon>Psathyrellaceae</taxon>
        <taxon>Candolleomyces</taxon>
    </lineage>
</organism>
<name>A0A4Q2D0C7_9AGAR</name>
<evidence type="ECO:0000256" key="1">
    <source>
        <dbReference type="SAM" id="MobiDB-lite"/>
    </source>
</evidence>
<sequence>MGDAIICGYVLKHSAFQELIQGTPTMQEFVEIYGANPVQVYDRWRGSLPPEKKKKAPKLRCKPDPKDPRAAPDFLFISRYRLLHSQSQFQRLRINGYLKETEKDKSRLRDWLQFIRDDGGPVLQAEQFTFGQMVDEDPGMYNF</sequence>
<feature type="region of interest" description="Disordered" evidence="1">
    <location>
        <begin position="46"/>
        <end position="67"/>
    </location>
</feature>
<gene>
    <name evidence="2" type="ORF">EST38_g14281</name>
</gene>
<evidence type="ECO:0000313" key="3">
    <source>
        <dbReference type="Proteomes" id="UP000290288"/>
    </source>
</evidence>
<dbReference type="EMBL" id="SDEE01001779">
    <property type="protein sequence ID" value="RXW11575.1"/>
    <property type="molecule type" value="Genomic_DNA"/>
</dbReference>
<proteinExistence type="predicted"/>
<reference evidence="2 3" key="1">
    <citation type="submission" date="2019-01" db="EMBL/GenBank/DDBJ databases">
        <title>Draft genome sequence of Psathyrella aberdarensis IHI B618.</title>
        <authorList>
            <person name="Buettner E."/>
            <person name="Kellner H."/>
        </authorList>
    </citation>
    <scope>NUCLEOTIDE SEQUENCE [LARGE SCALE GENOMIC DNA]</scope>
    <source>
        <strain evidence="2 3">IHI B618</strain>
    </source>
</reference>
<keyword evidence="3" id="KW-1185">Reference proteome</keyword>
<comment type="caution">
    <text evidence="2">The sequence shown here is derived from an EMBL/GenBank/DDBJ whole genome shotgun (WGS) entry which is preliminary data.</text>
</comment>
<dbReference type="Proteomes" id="UP000290288">
    <property type="component" value="Unassembled WGS sequence"/>
</dbReference>
<dbReference type="AlphaFoldDB" id="A0A4Q2D0C7"/>
<protein>
    <submittedName>
        <fullName evidence="2">Uncharacterized protein</fullName>
    </submittedName>
</protein>